<name>A0AAV0TXH9_HYABA</name>
<comment type="caution">
    <text evidence="1">The sequence shown here is derived from an EMBL/GenBank/DDBJ whole genome shotgun (WGS) entry which is preliminary data.</text>
</comment>
<evidence type="ECO:0000313" key="1">
    <source>
        <dbReference type="EMBL" id="CAI5729123.1"/>
    </source>
</evidence>
<organism evidence="1 2">
    <name type="scientific">Hyaloperonospora brassicae</name>
    <name type="common">Brassica downy mildew</name>
    <name type="synonym">Peronospora brassicae</name>
    <dbReference type="NCBI Taxonomy" id="162125"/>
    <lineage>
        <taxon>Eukaryota</taxon>
        <taxon>Sar</taxon>
        <taxon>Stramenopiles</taxon>
        <taxon>Oomycota</taxon>
        <taxon>Peronosporomycetes</taxon>
        <taxon>Peronosporales</taxon>
        <taxon>Peronosporaceae</taxon>
        <taxon>Hyaloperonospora</taxon>
    </lineage>
</organism>
<gene>
    <name evidence="1" type="ORF">HBR001_LOCUS4485</name>
</gene>
<proteinExistence type="predicted"/>
<dbReference type="Proteomes" id="UP001162031">
    <property type="component" value="Unassembled WGS sequence"/>
</dbReference>
<accession>A0AAV0TXH9</accession>
<protein>
    <submittedName>
        <fullName evidence="1">Uncharacterized protein</fullName>
    </submittedName>
</protein>
<dbReference type="AlphaFoldDB" id="A0AAV0TXH9"/>
<dbReference type="EMBL" id="CANTFL010000980">
    <property type="protein sequence ID" value="CAI5729123.1"/>
    <property type="molecule type" value="Genomic_DNA"/>
</dbReference>
<sequence length="319" mass="36880">MNSSPSLEFSDKNEFAKWVVEKVVTHLVRFRGDATAFREELLKFGGRWPTALLRKLEETHRESMDKAHQRSKDELTERVSTLRTQLALIADSLFSVNAQAKSGKRYTAVQTLRAFVDELQQNNSLWTKIDLHTKFTLALPLRKKPEMRQLLHLLGQDMKSVWRDAAARVFALMQAELGDTEVEGGSPTFEESYARARDRIISKEFRVLLTHWSCRKSAHRLTIISPVTRNGRVHCQVEETTSKKFTRSDYTRDRPAFDARSTRTVRTACNDSTWSDGVPDGRPAHFGIDRSLLFATKFHDRDDDFSTGRYIPRRYDFSY</sequence>
<keyword evidence="2" id="KW-1185">Reference proteome</keyword>
<reference evidence="1" key="1">
    <citation type="submission" date="2022-12" db="EMBL/GenBank/DDBJ databases">
        <authorList>
            <person name="Webb A."/>
        </authorList>
    </citation>
    <scope>NUCLEOTIDE SEQUENCE</scope>
    <source>
        <strain evidence="1">Hp1</strain>
    </source>
</reference>
<evidence type="ECO:0000313" key="2">
    <source>
        <dbReference type="Proteomes" id="UP001162031"/>
    </source>
</evidence>